<protein>
    <submittedName>
        <fullName evidence="1">Uncharacterized protein</fullName>
    </submittedName>
</protein>
<accession>A0AA36ALR3</accession>
<organism evidence="1 2">
    <name type="scientific">Octopus vulgaris</name>
    <name type="common">Common octopus</name>
    <dbReference type="NCBI Taxonomy" id="6645"/>
    <lineage>
        <taxon>Eukaryota</taxon>
        <taxon>Metazoa</taxon>
        <taxon>Spiralia</taxon>
        <taxon>Lophotrochozoa</taxon>
        <taxon>Mollusca</taxon>
        <taxon>Cephalopoda</taxon>
        <taxon>Coleoidea</taxon>
        <taxon>Octopodiformes</taxon>
        <taxon>Octopoda</taxon>
        <taxon>Incirrata</taxon>
        <taxon>Octopodidae</taxon>
        <taxon>Octopus</taxon>
    </lineage>
</organism>
<reference evidence="1" key="1">
    <citation type="submission" date="2023-08" db="EMBL/GenBank/DDBJ databases">
        <authorList>
            <person name="Alioto T."/>
            <person name="Alioto T."/>
            <person name="Gomez Garrido J."/>
        </authorList>
    </citation>
    <scope>NUCLEOTIDE SEQUENCE</scope>
</reference>
<dbReference type="Proteomes" id="UP001162480">
    <property type="component" value="Chromosome 2"/>
</dbReference>
<evidence type="ECO:0000313" key="1">
    <source>
        <dbReference type="EMBL" id="CAI9718530.1"/>
    </source>
</evidence>
<sequence length="93" mass="10748">MSPKRSAPSKASGSEPKRQRKMLTIAKILPYLTHNKPVYHMFLGAKSHCCMQAKSSVILQEKAYNFHKPRGWLPMDSYTVKEKETMHTTIRQE</sequence>
<dbReference type="EMBL" id="OX597815">
    <property type="protein sequence ID" value="CAI9718530.1"/>
    <property type="molecule type" value="Genomic_DNA"/>
</dbReference>
<evidence type="ECO:0000313" key="2">
    <source>
        <dbReference type="Proteomes" id="UP001162480"/>
    </source>
</evidence>
<proteinExistence type="predicted"/>
<keyword evidence="2" id="KW-1185">Reference proteome</keyword>
<name>A0AA36ALR3_OCTVU</name>
<gene>
    <name evidence="1" type="ORF">OCTVUL_1B024196</name>
</gene>
<dbReference type="AlphaFoldDB" id="A0AA36ALR3"/>